<dbReference type="EMBL" id="NKDB02000003">
    <property type="protein sequence ID" value="RKJ95362.1"/>
    <property type="molecule type" value="Genomic_DNA"/>
</dbReference>
<evidence type="ECO:0000259" key="6">
    <source>
        <dbReference type="PROSITE" id="PS51007"/>
    </source>
</evidence>
<sequence length="162" mass="17412">MHRATHRTLLLLCAGLALAAAGTGAHAIERIAPQVDTSALPAQARTWAEPNPLRGNTQAIAIGQSAFNQSCARCHGTDANGSRSPAPDLRRMGKVCLRIEDAALRQRCQGDADTFFIKSLRWGKQKFGIVHMPPWDGVIAPELAWALRSFVEAAPAQPSARP</sequence>
<comment type="caution">
    <text evidence="7">The sequence shown here is derived from an EMBL/GenBank/DDBJ whole genome shotgun (WGS) entry which is preliminary data.</text>
</comment>
<reference evidence="7 8" key="1">
    <citation type="submission" date="2018-09" db="EMBL/GenBank/DDBJ databases">
        <title>Genome comparison of Alicycliphilus sp. BQ1, a polyurethanolytic bacterium, with its closest phylogenetic relatives Alicycliphilus denitrificans BC and K601, unable to attack polyurethane.</title>
        <authorList>
            <person name="Loza-Tavera H."/>
            <person name="Lozano L."/>
            <person name="Cevallos M."/>
            <person name="Maya-Lucas O."/>
            <person name="Garcia-Mena J."/>
            <person name="Hernandez J."/>
        </authorList>
    </citation>
    <scope>NUCLEOTIDE SEQUENCE [LARGE SCALE GENOMIC DNA]</scope>
    <source>
        <strain evidence="7 8">BQ1</strain>
    </source>
</reference>
<dbReference type="GO" id="GO:0020037">
    <property type="term" value="F:heme binding"/>
    <property type="evidence" value="ECO:0007669"/>
    <property type="project" value="InterPro"/>
</dbReference>
<feature type="signal peptide" evidence="5">
    <location>
        <begin position="1"/>
        <end position="19"/>
    </location>
</feature>
<keyword evidence="3 4" id="KW-0408">Iron</keyword>
<evidence type="ECO:0000256" key="5">
    <source>
        <dbReference type="SAM" id="SignalP"/>
    </source>
</evidence>
<dbReference type="PROSITE" id="PS51007">
    <property type="entry name" value="CYTC"/>
    <property type="match status" value="1"/>
</dbReference>
<dbReference type="SUPFAM" id="SSF46626">
    <property type="entry name" value="Cytochrome c"/>
    <property type="match status" value="1"/>
</dbReference>
<gene>
    <name evidence="7" type="ORF">CE154_015600</name>
</gene>
<evidence type="ECO:0000313" key="8">
    <source>
        <dbReference type="Proteomes" id="UP000216225"/>
    </source>
</evidence>
<dbReference type="Gene3D" id="1.10.760.10">
    <property type="entry name" value="Cytochrome c-like domain"/>
    <property type="match status" value="1"/>
</dbReference>
<feature type="chain" id="PRO_5018663352" evidence="5">
    <location>
        <begin position="20"/>
        <end position="162"/>
    </location>
</feature>
<evidence type="ECO:0000256" key="3">
    <source>
        <dbReference type="ARBA" id="ARBA00023004"/>
    </source>
</evidence>
<keyword evidence="2 4" id="KW-0479">Metal-binding</keyword>
<dbReference type="AlphaFoldDB" id="A0A3R7IEX8"/>
<proteinExistence type="predicted"/>
<dbReference type="GO" id="GO:0046872">
    <property type="term" value="F:metal ion binding"/>
    <property type="evidence" value="ECO:0007669"/>
    <property type="project" value="UniProtKB-KW"/>
</dbReference>
<dbReference type="RefSeq" id="WP_094439214.1">
    <property type="nucleotide sequence ID" value="NZ_NKDB02000003.1"/>
</dbReference>
<dbReference type="Pfam" id="PF13442">
    <property type="entry name" value="Cytochrome_CBB3"/>
    <property type="match status" value="1"/>
</dbReference>
<dbReference type="Proteomes" id="UP000216225">
    <property type="component" value="Unassembled WGS sequence"/>
</dbReference>
<evidence type="ECO:0000256" key="4">
    <source>
        <dbReference type="PROSITE-ProRule" id="PRU00433"/>
    </source>
</evidence>
<organism evidence="7 8">
    <name type="scientific">Alicycliphilus denitrificans</name>
    <dbReference type="NCBI Taxonomy" id="179636"/>
    <lineage>
        <taxon>Bacteria</taxon>
        <taxon>Pseudomonadati</taxon>
        <taxon>Pseudomonadota</taxon>
        <taxon>Betaproteobacteria</taxon>
        <taxon>Burkholderiales</taxon>
        <taxon>Comamonadaceae</taxon>
        <taxon>Alicycliphilus</taxon>
    </lineage>
</organism>
<name>A0A3R7IEX8_9BURK</name>
<protein>
    <submittedName>
        <fullName evidence="7">Cytochrome C</fullName>
    </submittedName>
</protein>
<feature type="domain" description="Cytochrome c" evidence="6">
    <location>
        <begin position="58"/>
        <end position="155"/>
    </location>
</feature>
<dbReference type="GO" id="GO:0009055">
    <property type="term" value="F:electron transfer activity"/>
    <property type="evidence" value="ECO:0007669"/>
    <property type="project" value="InterPro"/>
</dbReference>
<keyword evidence="1 4" id="KW-0349">Heme</keyword>
<evidence type="ECO:0000256" key="2">
    <source>
        <dbReference type="ARBA" id="ARBA00022723"/>
    </source>
</evidence>
<evidence type="ECO:0000313" key="7">
    <source>
        <dbReference type="EMBL" id="RKJ95362.1"/>
    </source>
</evidence>
<keyword evidence="5" id="KW-0732">Signal</keyword>
<dbReference type="InterPro" id="IPR036909">
    <property type="entry name" value="Cyt_c-like_dom_sf"/>
</dbReference>
<accession>A0A3R7IEX8</accession>
<evidence type="ECO:0000256" key="1">
    <source>
        <dbReference type="ARBA" id="ARBA00022617"/>
    </source>
</evidence>
<dbReference type="InterPro" id="IPR009056">
    <property type="entry name" value="Cyt_c-like_dom"/>
</dbReference>